<reference evidence="6 7" key="1">
    <citation type="submission" date="2015-10" db="EMBL/GenBank/DDBJ databases">
        <title>Full genome of DAOMC 229536 Phialocephala scopiformis, a fungal endophyte of spruce producing the potent anti-insectan compound rugulosin.</title>
        <authorList>
            <consortium name="DOE Joint Genome Institute"/>
            <person name="Walker A.K."/>
            <person name="Frasz S.L."/>
            <person name="Seifert K.A."/>
            <person name="Miller J.D."/>
            <person name="Mondo S.J."/>
            <person name="Labutti K."/>
            <person name="Lipzen A."/>
            <person name="Dockter R."/>
            <person name="Kennedy M."/>
            <person name="Grigoriev I.V."/>
            <person name="Spatafora J.W."/>
        </authorList>
    </citation>
    <scope>NUCLEOTIDE SEQUENCE [LARGE SCALE GENOMIC DNA]</scope>
    <source>
        <strain evidence="6 7">CBS 120377</strain>
    </source>
</reference>
<evidence type="ECO:0000256" key="4">
    <source>
        <dbReference type="SAM" id="MobiDB-lite"/>
    </source>
</evidence>
<evidence type="ECO:0000256" key="3">
    <source>
        <dbReference type="ARBA" id="ARBA00023242"/>
    </source>
</evidence>
<evidence type="ECO:0000256" key="2">
    <source>
        <dbReference type="ARBA" id="ARBA00022723"/>
    </source>
</evidence>
<organism evidence="6 7">
    <name type="scientific">Mollisia scopiformis</name>
    <name type="common">Conifer needle endophyte fungus</name>
    <name type="synonym">Phialocephala scopiformis</name>
    <dbReference type="NCBI Taxonomy" id="149040"/>
    <lineage>
        <taxon>Eukaryota</taxon>
        <taxon>Fungi</taxon>
        <taxon>Dikarya</taxon>
        <taxon>Ascomycota</taxon>
        <taxon>Pezizomycotina</taxon>
        <taxon>Leotiomycetes</taxon>
        <taxon>Helotiales</taxon>
        <taxon>Mollisiaceae</taxon>
        <taxon>Mollisia</taxon>
    </lineage>
</organism>
<dbReference type="GO" id="GO:0008270">
    <property type="term" value="F:zinc ion binding"/>
    <property type="evidence" value="ECO:0007669"/>
    <property type="project" value="InterPro"/>
</dbReference>
<dbReference type="GO" id="GO:0003677">
    <property type="term" value="F:DNA binding"/>
    <property type="evidence" value="ECO:0007669"/>
    <property type="project" value="InterPro"/>
</dbReference>
<dbReference type="InterPro" id="IPR001138">
    <property type="entry name" value="Zn2Cys6_DnaBD"/>
</dbReference>
<dbReference type="SMART" id="SM00906">
    <property type="entry name" value="Fungal_trans"/>
    <property type="match status" value="1"/>
</dbReference>
<dbReference type="SUPFAM" id="SSF57701">
    <property type="entry name" value="Zn2/Cys6 DNA-binding domain"/>
    <property type="match status" value="1"/>
</dbReference>
<comment type="subcellular location">
    <subcellularLocation>
        <location evidence="1">Nucleus</location>
    </subcellularLocation>
</comment>
<evidence type="ECO:0000259" key="5">
    <source>
        <dbReference type="PROSITE" id="PS50048"/>
    </source>
</evidence>
<keyword evidence="3" id="KW-0539">Nucleus</keyword>
<dbReference type="InterPro" id="IPR050613">
    <property type="entry name" value="Sec_Metabolite_Reg"/>
</dbReference>
<dbReference type="InterPro" id="IPR036864">
    <property type="entry name" value="Zn2-C6_fun-type_DNA-bd_sf"/>
</dbReference>
<dbReference type="Pfam" id="PF04082">
    <property type="entry name" value="Fungal_trans"/>
    <property type="match status" value="1"/>
</dbReference>
<feature type="domain" description="Zn(2)-C6 fungal-type" evidence="5">
    <location>
        <begin position="20"/>
        <end position="52"/>
    </location>
</feature>
<dbReference type="KEGG" id="psco:LY89DRAFT_656902"/>
<dbReference type="PROSITE" id="PS50048">
    <property type="entry name" value="ZN2_CY6_FUNGAL_2"/>
    <property type="match status" value="1"/>
</dbReference>
<feature type="region of interest" description="Disordered" evidence="4">
    <location>
        <begin position="55"/>
        <end position="122"/>
    </location>
</feature>
<dbReference type="Gene3D" id="4.10.240.10">
    <property type="entry name" value="Zn(2)-C6 fungal-type DNA-binding domain"/>
    <property type="match status" value="1"/>
</dbReference>
<accession>A0A132BED8</accession>
<dbReference type="PROSITE" id="PS00463">
    <property type="entry name" value="ZN2_CY6_FUNGAL_1"/>
    <property type="match status" value="1"/>
</dbReference>
<dbReference type="GO" id="GO:0000981">
    <property type="term" value="F:DNA-binding transcription factor activity, RNA polymerase II-specific"/>
    <property type="evidence" value="ECO:0007669"/>
    <property type="project" value="InterPro"/>
</dbReference>
<dbReference type="OrthoDB" id="3564565at2759"/>
<dbReference type="STRING" id="149040.A0A132BED8"/>
<dbReference type="PANTHER" id="PTHR31001">
    <property type="entry name" value="UNCHARACTERIZED TRANSCRIPTIONAL REGULATORY PROTEIN"/>
    <property type="match status" value="1"/>
</dbReference>
<name>A0A132BED8_MOLSC</name>
<dbReference type="InterPro" id="IPR007219">
    <property type="entry name" value="XnlR_reg_dom"/>
</dbReference>
<sequence length="720" mass="79950">MSLHNSSQKSVARRNGKLQACEPCRTRKIRCDHGSPSCGRCVKRRQEAQCYYHPAPLTKTSDKPDPSFTPQAPGRHTLTSSPPAAGSIPPSPAPRTSWRHASTLTPSTTSTPAAPTTSTVGERRASVEEFGYLGSTSFSGIIKASKHASDDVWLGPLAQVKRTLRTPAHWHLSSDRVTTGARVLGLLPDYVALEKILEMHYAASQTVLAPWISISRATDAIIKTLRDEYPTDSQRLLLAEKIFAKTGEPLEIDEHTTVETLHESFTGANLRWEILGILFTYLALGLKSTKLNTSQSLIERQELVGDLVHASNVCVSFCDRAESQNDLLVWLLYGSTCLVTIHYGDTSYLGWRRCSELASTILAMGLHRDPSNNPNLPLFMVELRRRAFAIAYSVDKNISTFFGRPPQLAMRYCTCRPPYDLTDDEIVASTPVMVLAISRLDPAGWNTHGIIHRQTWARIKMALNTILEEVLDLSLATPPPAPDLEQSQKAQTILDKAEATWESIPSFAKYDDNCWDSGLAANDCFSHLYCLLHFTYSKFLLYRIQARHGGCSWSAVHLTASKLLSRILIFSKHRDRISGPANDAAWEFVFYGLPSAALLAIELLRQQQQNLSPSADIPRSETIRNISVFISSLEWVAKPGDGNYDICRGAKLMLEKILDAILDPQPVASTVESQQAPLDPLSWMDDVFSGGWITSWPPTYGSGIEHELMNSTSQDWLVQF</sequence>
<dbReference type="GO" id="GO:0005634">
    <property type="term" value="C:nucleus"/>
    <property type="evidence" value="ECO:0007669"/>
    <property type="project" value="UniProtKB-SubCell"/>
</dbReference>
<dbReference type="GO" id="GO:0006351">
    <property type="term" value="P:DNA-templated transcription"/>
    <property type="evidence" value="ECO:0007669"/>
    <property type="project" value="InterPro"/>
</dbReference>
<evidence type="ECO:0000313" key="7">
    <source>
        <dbReference type="Proteomes" id="UP000070700"/>
    </source>
</evidence>
<dbReference type="SMART" id="SM00066">
    <property type="entry name" value="GAL4"/>
    <property type="match status" value="1"/>
</dbReference>
<gene>
    <name evidence="6" type="ORF">LY89DRAFT_656902</name>
</gene>
<proteinExistence type="predicted"/>
<dbReference type="RefSeq" id="XP_018064569.1">
    <property type="nucleotide sequence ID" value="XM_018212411.1"/>
</dbReference>
<protein>
    <recommendedName>
        <fullName evidence="5">Zn(2)-C6 fungal-type domain-containing protein</fullName>
    </recommendedName>
</protein>
<dbReference type="CDD" id="cd00067">
    <property type="entry name" value="GAL4"/>
    <property type="match status" value="1"/>
</dbReference>
<dbReference type="CDD" id="cd12148">
    <property type="entry name" value="fungal_TF_MHR"/>
    <property type="match status" value="1"/>
</dbReference>
<dbReference type="GeneID" id="28822137"/>
<dbReference type="AlphaFoldDB" id="A0A132BED8"/>
<feature type="compositionally biased region" description="Low complexity" evidence="4">
    <location>
        <begin position="101"/>
        <end position="119"/>
    </location>
</feature>
<evidence type="ECO:0000313" key="6">
    <source>
        <dbReference type="EMBL" id="KUJ10214.1"/>
    </source>
</evidence>
<dbReference type="Proteomes" id="UP000070700">
    <property type="component" value="Unassembled WGS sequence"/>
</dbReference>
<dbReference type="PANTHER" id="PTHR31001:SF40">
    <property type="entry name" value="ZN(II)2CYS6 TRANSCRIPTION FACTOR (EUROFUNG)"/>
    <property type="match status" value="1"/>
</dbReference>
<dbReference type="Pfam" id="PF00172">
    <property type="entry name" value="Zn_clus"/>
    <property type="match status" value="1"/>
</dbReference>
<dbReference type="EMBL" id="KQ947430">
    <property type="protein sequence ID" value="KUJ10214.1"/>
    <property type="molecule type" value="Genomic_DNA"/>
</dbReference>
<keyword evidence="7" id="KW-1185">Reference proteome</keyword>
<keyword evidence="2" id="KW-0479">Metal-binding</keyword>
<dbReference type="InParanoid" id="A0A132BED8"/>
<evidence type="ECO:0000256" key="1">
    <source>
        <dbReference type="ARBA" id="ARBA00004123"/>
    </source>
</evidence>